<keyword evidence="4" id="KW-1185">Reference proteome</keyword>
<dbReference type="PANTHER" id="PTHR12526:SF595">
    <property type="entry name" value="BLL5217 PROTEIN"/>
    <property type="match status" value="1"/>
</dbReference>
<evidence type="ECO:0000313" key="4">
    <source>
        <dbReference type="Proteomes" id="UP000245812"/>
    </source>
</evidence>
<accession>A0A316I800</accession>
<dbReference type="GO" id="GO:1901135">
    <property type="term" value="P:carbohydrate derivative metabolic process"/>
    <property type="evidence" value="ECO:0007669"/>
    <property type="project" value="UniProtKB-ARBA"/>
</dbReference>
<sequence length="357" mass="39233">MRIAQIAPLYEAVPPRLYGGTERIVAYLSDALVELGHEVTLFAAADAGTRARLAPVRDQAIRLDPAPLKSDLAAHLSMLQEVRRRAGEFDVLHFHVDLLHFPFFQDIAARTLTTLHGRLDLKDLPEAYRRWPQFPLVSISEQQRRPLRFAHWVGTVPHGLPAALYRPPAAPAGDYLAFLGRISPEKRPDRAIAIARRAGVPLKLAAKVDAADRDYFHGTIRPLLDAAGAGAQFVGEIGDARKQDFLGHARALLFPIDWPEPFGLVMIEAMACGTPVIAWDCGSVREVVEHGVTGFVVCSEEEAAAAVARLHELDRAAIRRVFERRFSATAMAERYLALYRRLGAPGDAGAPTLARTA</sequence>
<dbReference type="OrthoDB" id="9802524at2"/>
<dbReference type="SUPFAM" id="SSF53756">
    <property type="entry name" value="UDP-Glycosyltransferase/glycogen phosphorylase"/>
    <property type="match status" value="1"/>
</dbReference>
<dbReference type="AlphaFoldDB" id="A0A316I800"/>
<dbReference type="GO" id="GO:0016757">
    <property type="term" value="F:glycosyltransferase activity"/>
    <property type="evidence" value="ECO:0007669"/>
    <property type="project" value="InterPro"/>
</dbReference>
<evidence type="ECO:0000259" key="1">
    <source>
        <dbReference type="Pfam" id="PF00534"/>
    </source>
</evidence>
<dbReference type="Pfam" id="PF13439">
    <property type="entry name" value="Glyco_transf_4"/>
    <property type="match status" value="1"/>
</dbReference>
<dbReference type="PANTHER" id="PTHR12526">
    <property type="entry name" value="GLYCOSYLTRANSFERASE"/>
    <property type="match status" value="1"/>
</dbReference>
<dbReference type="Gene3D" id="3.40.50.2000">
    <property type="entry name" value="Glycogen Phosphorylase B"/>
    <property type="match status" value="2"/>
</dbReference>
<comment type="caution">
    <text evidence="3">The sequence shown here is derived from an EMBL/GenBank/DDBJ whole genome shotgun (WGS) entry which is preliminary data.</text>
</comment>
<dbReference type="Proteomes" id="UP000245812">
    <property type="component" value="Unassembled WGS sequence"/>
</dbReference>
<proteinExistence type="predicted"/>
<dbReference type="InterPro" id="IPR028098">
    <property type="entry name" value="Glyco_trans_4-like_N"/>
</dbReference>
<organism evidence="3 4">
    <name type="scientific">Fulvimonas soli</name>
    <dbReference type="NCBI Taxonomy" id="155197"/>
    <lineage>
        <taxon>Bacteria</taxon>
        <taxon>Pseudomonadati</taxon>
        <taxon>Pseudomonadota</taxon>
        <taxon>Gammaproteobacteria</taxon>
        <taxon>Lysobacterales</taxon>
        <taxon>Rhodanobacteraceae</taxon>
        <taxon>Fulvimonas</taxon>
    </lineage>
</organism>
<dbReference type="EMBL" id="QGHC01000005">
    <property type="protein sequence ID" value="PWK88541.1"/>
    <property type="molecule type" value="Genomic_DNA"/>
</dbReference>
<dbReference type="Pfam" id="PF00534">
    <property type="entry name" value="Glycos_transf_1"/>
    <property type="match status" value="1"/>
</dbReference>
<dbReference type="InterPro" id="IPR001296">
    <property type="entry name" value="Glyco_trans_1"/>
</dbReference>
<evidence type="ECO:0000313" key="3">
    <source>
        <dbReference type="EMBL" id="PWK88541.1"/>
    </source>
</evidence>
<gene>
    <name evidence="3" type="ORF">C7456_10571</name>
</gene>
<keyword evidence="3" id="KW-0808">Transferase</keyword>
<name>A0A316I800_9GAMM</name>
<dbReference type="RefSeq" id="WP_109723162.1">
    <property type="nucleotide sequence ID" value="NZ_MSZV01000008.1"/>
</dbReference>
<dbReference type="CDD" id="cd03802">
    <property type="entry name" value="GT4_AviGT4-like"/>
    <property type="match status" value="1"/>
</dbReference>
<feature type="domain" description="Glycosyl transferase family 1" evidence="1">
    <location>
        <begin position="175"/>
        <end position="312"/>
    </location>
</feature>
<reference evidence="3 4" key="1">
    <citation type="submission" date="2018-05" db="EMBL/GenBank/DDBJ databases">
        <title>Genomic Encyclopedia of Type Strains, Phase IV (KMG-IV): sequencing the most valuable type-strain genomes for metagenomic binning, comparative biology and taxonomic classification.</title>
        <authorList>
            <person name="Goeker M."/>
        </authorList>
    </citation>
    <scope>NUCLEOTIDE SEQUENCE [LARGE SCALE GENOMIC DNA]</scope>
    <source>
        <strain evidence="3 4">DSM 14263</strain>
    </source>
</reference>
<protein>
    <submittedName>
        <fullName evidence="3">Glycosyltransferase involved in cell wall biosynthesis</fullName>
    </submittedName>
</protein>
<evidence type="ECO:0000259" key="2">
    <source>
        <dbReference type="Pfam" id="PF13439"/>
    </source>
</evidence>
<feature type="domain" description="Glycosyltransferase subfamily 4-like N-terminal" evidence="2">
    <location>
        <begin position="18"/>
        <end position="131"/>
    </location>
</feature>